<dbReference type="InterPro" id="IPR027417">
    <property type="entry name" value="P-loop_NTPase"/>
</dbReference>
<evidence type="ECO:0000313" key="6">
    <source>
        <dbReference type="EMBL" id="CUQ88530.1"/>
    </source>
</evidence>
<gene>
    <name evidence="6" type="primary">tmk</name>
    <name evidence="6" type="ORF">ERS852540_01735</name>
</gene>
<dbReference type="InterPro" id="IPR039430">
    <property type="entry name" value="Thymidylate_kin-like_dom"/>
</dbReference>
<dbReference type="GO" id="GO:0006235">
    <property type="term" value="P:dTTP biosynthetic process"/>
    <property type="evidence" value="ECO:0007669"/>
    <property type="project" value="TreeGrafter"/>
</dbReference>
<dbReference type="STRING" id="39492.ERS852540_01735"/>
<dbReference type="EMBL" id="CZBY01000014">
    <property type="protein sequence ID" value="CUQ88530.1"/>
    <property type="molecule type" value="Genomic_DNA"/>
</dbReference>
<dbReference type="GO" id="GO:0005829">
    <property type="term" value="C:cytosol"/>
    <property type="evidence" value="ECO:0007669"/>
    <property type="project" value="TreeGrafter"/>
</dbReference>
<keyword evidence="6" id="KW-0418">Kinase</keyword>
<evidence type="ECO:0000313" key="7">
    <source>
        <dbReference type="Proteomes" id="UP000095662"/>
    </source>
</evidence>
<keyword evidence="4" id="KW-0067">ATP-binding</keyword>
<dbReference type="GO" id="GO:0005524">
    <property type="term" value="F:ATP binding"/>
    <property type="evidence" value="ECO:0007669"/>
    <property type="project" value="UniProtKB-KW"/>
</dbReference>
<evidence type="ECO:0000256" key="4">
    <source>
        <dbReference type="ARBA" id="ARBA00022840"/>
    </source>
</evidence>
<feature type="domain" description="Thymidylate kinase-like" evidence="5">
    <location>
        <begin position="14"/>
        <end position="200"/>
    </location>
</feature>
<keyword evidence="6" id="KW-0808">Transferase</keyword>
<dbReference type="OrthoDB" id="9774907at2"/>
<evidence type="ECO:0000256" key="1">
    <source>
        <dbReference type="ARBA" id="ARBA00009776"/>
    </source>
</evidence>
<dbReference type="GO" id="GO:0006233">
    <property type="term" value="P:dTDP biosynthetic process"/>
    <property type="evidence" value="ECO:0007669"/>
    <property type="project" value="TreeGrafter"/>
</dbReference>
<dbReference type="PANTHER" id="PTHR10344">
    <property type="entry name" value="THYMIDYLATE KINASE"/>
    <property type="match status" value="1"/>
</dbReference>
<comment type="similarity">
    <text evidence="1">Belongs to the thymidylate kinase family.</text>
</comment>
<dbReference type="PANTHER" id="PTHR10344:SF4">
    <property type="entry name" value="UMP-CMP KINASE 2, MITOCHONDRIAL"/>
    <property type="match status" value="1"/>
</dbReference>
<evidence type="ECO:0000259" key="5">
    <source>
        <dbReference type="Pfam" id="PF02223"/>
    </source>
</evidence>
<dbReference type="Proteomes" id="UP000095662">
    <property type="component" value="Unassembled WGS sequence"/>
</dbReference>
<reference evidence="6 7" key="1">
    <citation type="submission" date="2015-09" db="EMBL/GenBank/DDBJ databases">
        <authorList>
            <consortium name="Pathogen Informatics"/>
        </authorList>
    </citation>
    <scope>NUCLEOTIDE SEQUENCE [LARGE SCALE GENOMIC DNA]</scope>
    <source>
        <strain evidence="6 7">2789STDY5834928</strain>
    </source>
</reference>
<proteinExistence type="inferred from homology"/>
<organism evidence="6 7">
    <name type="scientific">[Eubacterium] siraeum</name>
    <dbReference type="NCBI Taxonomy" id="39492"/>
    <lineage>
        <taxon>Bacteria</taxon>
        <taxon>Bacillati</taxon>
        <taxon>Bacillota</taxon>
        <taxon>Clostridia</taxon>
        <taxon>Eubacteriales</taxon>
        <taxon>Oscillospiraceae</taxon>
        <taxon>Oscillospiraceae incertae sedis</taxon>
    </lineage>
</organism>
<dbReference type="GO" id="GO:0004798">
    <property type="term" value="F:dTMP kinase activity"/>
    <property type="evidence" value="ECO:0007669"/>
    <property type="project" value="TreeGrafter"/>
</dbReference>
<keyword evidence="3" id="KW-0547">Nucleotide-binding</keyword>
<dbReference type="GO" id="GO:0006227">
    <property type="term" value="P:dUDP biosynthetic process"/>
    <property type="evidence" value="ECO:0007669"/>
    <property type="project" value="TreeGrafter"/>
</dbReference>
<accession>A0A174ZZC3</accession>
<dbReference type="Pfam" id="PF02223">
    <property type="entry name" value="Thymidylate_kin"/>
    <property type="match status" value="1"/>
</dbReference>
<protein>
    <recommendedName>
        <fullName evidence="2">Thymidylate kinase</fullName>
    </recommendedName>
</protein>
<sequence>MNGNNGKCGKLFVIEGLDGCGKSTQLEMLKASADSNIRFISFPNYNSASGEIIKDYLSGKFCEENGRTGAYTAGSFYAIDRYISYKTDWEKDYKAGKTIIAARYTSSNAIYQMAKLEKSEWDEYLEWLEDYEYDKFAIPRPERIVFLDMPVEVSQKLLSARYGGDEAKKDIHESNVAFLKACRETALYTADKKGWYILPCSDGENPYTPEKINKELSALIYG</sequence>
<evidence type="ECO:0000256" key="3">
    <source>
        <dbReference type="ARBA" id="ARBA00022741"/>
    </source>
</evidence>
<evidence type="ECO:0000256" key="2">
    <source>
        <dbReference type="ARBA" id="ARBA00017144"/>
    </source>
</evidence>
<dbReference type="SUPFAM" id="SSF52540">
    <property type="entry name" value="P-loop containing nucleoside triphosphate hydrolases"/>
    <property type="match status" value="1"/>
</dbReference>
<dbReference type="AlphaFoldDB" id="A0A174ZZC3"/>
<dbReference type="Gene3D" id="3.40.50.300">
    <property type="entry name" value="P-loop containing nucleotide triphosphate hydrolases"/>
    <property type="match status" value="1"/>
</dbReference>
<name>A0A174ZZC3_9FIRM</name>